<reference evidence="2 3" key="1">
    <citation type="submission" date="2015-03" db="EMBL/GenBank/DDBJ databases">
        <title>Draft genome sequences of two protease-producing strains of Arsukibacterium isolated from two cold and alkaline environments.</title>
        <authorList>
            <person name="Lylloff J.E."/>
            <person name="Skov L.B."/>
            <person name="Jepsen M."/>
            <person name="Hallin P.F."/>
            <person name="Sorensen S.J."/>
            <person name="Stougaard P."/>
            <person name="Glaring M.A."/>
        </authorList>
    </citation>
    <scope>NUCLEOTIDE SEQUENCE [LARGE SCALE GENOMIC DNA]</scope>
    <source>
        <strain evidence="2 3">GCM72</strain>
    </source>
</reference>
<dbReference type="RefSeq" id="WP_046557230.1">
    <property type="nucleotide sequence ID" value="NZ_LAHO01000007.1"/>
</dbReference>
<name>A0A0M2V4E5_9GAMM</name>
<keyword evidence="1" id="KW-0479">Metal-binding</keyword>
<keyword evidence="1" id="KW-0862">Zinc</keyword>
<accession>A0A0M2V4E5</accession>
<proteinExistence type="predicted"/>
<evidence type="ECO:0000313" key="3">
    <source>
        <dbReference type="Proteomes" id="UP000034228"/>
    </source>
</evidence>
<sequence length="405" mass="45314">MVNIDTEYLKFENKHLMELLLQSLVDKVKESSSVSYSLFSGRSGELLFLYEAAKYPNCRVDLNWLSDEISLLVTNANKVLPNCSMASGMAGIAWFYQYVLQDQQETDDENGSVDILFNEMLASDKWHGEYEYTLGLAGFAPYLARRTHTPQGKVNARVLIEHFSRLAVIEEGLAYWPTLPESTFRINNNLSEVPEINLGLAHGHTGVLAALLSLSREPSVAQAALPLLVAGCDWLISQQQEVGAFQSYFAYLSSVPAKSRLAWCYGDLTISLTLSRVGKFLERKDYTDFACAVALHSARRDALDARIKDIGLCHGSSGLALIFRLLYRELQAPELLESAKRWQNFNLQQYKEHGLTAFHKWTGNKDGRERKEEDFGLLEGYAGIGLSLLTGLAQEPNWADALLLA</sequence>
<keyword evidence="3" id="KW-1185">Reference proteome</keyword>
<dbReference type="PANTHER" id="PTHR12736">
    <property type="entry name" value="LANC-LIKE PROTEIN"/>
    <property type="match status" value="1"/>
</dbReference>
<dbReference type="GO" id="GO:0005886">
    <property type="term" value="C:plasma membrane"/>
    <property type="evidence" value="ECO:0007669"/>
    <property type="project" value="TreeGrafter"/>
</dbReference>
<dbReference type="PRINTS" id="PR01955">
    <property type="entry name" value="LANCFRANKIA"/>
</dbReference>
<evidence type="ECO:0000256" key="1">
    <source>
        <dbReference type="PIRSR" id="PIRSR607822-1"/>
    </source>
</evidence>
<dbReference type="SUPFAM" id="SSF158745">
    <property type="entry name" value="LanC-like"/>
    <property type="match status" value="1"/>
</dbReference>
<dbReference type="Pfam" id="PF05147">
    <property type="entry name" value="LANC_like"/>
    <property type="match status" value="1"/>
</dbReference>
<organism evidence="2 3">
    <name type="scientific">Arsukibacterium ikkense</name>
    <dbReference type="NCBI Taxonomy" id="336831"/>
    <lineage>
        <taxon>Bacteria</taxon>
        <taxon>Pseudomonadati</taxon>
        <taxon>Pseudomonadota</taxon>
        <taxon>Gammaproteobacteria</taxon>
        <taxon>Chromatiales</taxon>
        <taxon>Chromatiaceae</taxon>
        <taxon>Arsukibacterium</taxon>
    </lineage>
</organism>
<dbReference type="InterPro" id="IPR007822">
    <property type="entry name" value="LANC-like"/>
</dbReference>
<evidence type="ECO:0008006" key="4">
    <source>
        <dbReference type="Google" id="ProtNLM"/>
    </source>
</evidence>
<feature type="binding site" evidence="1">
    <location>
        <position position="264"/>
    </location>
    <ligand>
        <name>Zn(2+)</name>
        <dbReference type="ChEBI" id="CHEBI:29105"/>
    </ligand>
</feature>
<dbReference type="EMBL" id="LAHO01000007">
    <property type="protein sequence ID" value="KKO45712.1"/>
    <property type="molecule type" value="Genomic_DNA"/>
</dbReference>
<evidence type="ECO:0000313" key="2">
    <source>
        <dbReference type="EMBL" id="KKO45712.1"/>
    </source>
</evidence>
<dbReference type="Proteomes" id="UP000034228">
    <property type="component" value="Unassembled WGS sequence"/>
</dbReference>
<dbReference type="SMART" id="SM01260">
    <property type="entry name" value="LANC_like"/>
    <property type="match status" value="1"/>
</dbReference>
<feature type="binding site" evidence="1">
    <location>
        <position position="314"/>
    </location>
    <ligand>
        <name>Zn(2+)</name>
        <dbReference type="ChEBI" id="CHEBI:29105"/>
    </ligand>
</feature>
<dbReference type="GO" id="GO:0031179">
    <property type="term" value="P:peptide modification"/>
    <property type="evidence" value="ECO:0007669"/>
    <property type="project" value="InterPro"/>
</dbReference>
<comment type="caution">
    <text evidence="2">The sequence shown here is derived from an EMBL/GenBank/DDBJ whole genome shotgun (WGS) entry which is preliminary data.</text>
</comment>
<dbReference type="PRINTS" id="PR01950">
    <property type="entry name" value="LANCSUPER"/>
</dbReference>
<dbReference type="GO" id="GO:0046872">
    <property type="term" value="F:metal ion binding"/>
    <property type="evidence" value="ECO:0007669"/>
    <property type="project" value="UniProtKB-KW"/>
</dbReference>
<dbReference type="OrthoDB" id="6313827at2"/>
<dbReference type="Gene3D" id="1.50.10.20">
    <property type="match status" value="1"/>
</dbReference>
<dbReference type="PANTHER" id="PTHR12736:SF7">
    <property type="entry name" value="LANC-LIKE PROTEIN 3"/>
    <property type="match status" value="1"/>
</dbReference>
<gene>
    <name evidence="2" type="ORF">WG68_08315</name>
</gene>
<protein>
    <recommendedName>
        <fullName evidence="4">Lantibiotic biosynthesis protein</fullName>
    </recommendedName>
</protein>
<dbReference type="AlphaFoldDB" id="A0A0M2V4E5"/>
<feature type="binding site" evidence="1">
    <location>
        <position position="313"/>
    </location>
    <ligand>
        <name>Zn(2+)</name>
        <dbReference type="ChEBI" id="CHEBI:29105"/>
    </ligand>
</feature>
<dbReference type="STRING" id="336831.WG68_08315"/>